<dbReference type="InterPro" id="IPR012677">
    <property type="entry name" value="Nucleotide-bd_a/b_plait_sf"/>
</dbReference>
<dbReference type="OrthoDB" id="409173at2759"/>
<dbReference type="GO" id="GO:0005886">
    <property type="term" value="C:plasma membrane"/>
    <property type="evidence" value="ECO:0007669"/>
    <property type="project" value="TreeGrafter"/>
</dbReference>
<dbReference type="InterPro" id="IPR001046">
    <property type="entry name" value="NRAMP_fam"/>
</dbReference>
<feature type="domain" description="RRM" evidence="9">
    <location>
        <begin position="197"/>
        <end position="274"/>
    </location>
</feature>
<evidence type="ECO:0000313" key="10">
    <source>
        <dbReference type="EMBL" id="KAJ2671930.1"/>
    </source>
</evidence>
<keyword evidence="2" id="KW-0813">Transport</keyword>
<accession>A0A9W8G2I2</accession>
<feature type="transmembrane region" description="Helical" evidence="8">
    <location>
        <begin position="1053"/>
        <end position="1075"/>
    </location>
</feature>
<evidence type="ECO:0000256" key="5">
    <source>
        <dbReference type="ARBA" id="ARBA00023136"/>
    </source>
</evidence>
<sequence>MAEEIDIDALLDAPYTQAKVVVNEQKTSTSATGDSVANSELETANDITSPALGSVEAPKPVVNDDKRANGQERSHKHPRSNSRSLSISRNRHRSSRSYREHESRRLDDRNSTGEDYDRHYRYGRSPRNYDRDYNHGGRSKSRYGHRSSRRESPRQQSSSPTRGRNIPLSRSQSRQRRRSRGNRSPSPAVDESERDLRTVFAMQLSADLRRSDLVDFFSKAGRVRDAHIVSEKGSRRSRGVAYVEFYSIDAAIKAVGLSGERLLGVPIIVQPSEAQKNRQSTVKQYSSDGMPLSASSTSNVNYGSIVGDCNLLCVKRLVIGIEPQDLQSFFDLFGQVEYCHVEPSADSHDADGHTDWVGFVKYDLSASAHQAASKLDGLELFGARLRVRMARKSEIDREYRRINPHKGDAYTDVALSTSASSVMVEANIRGGNNELQHVLLLKNMIRPDEETEPDWRQELEADVKGECAKYGNIKRVHIDTEPTGDIYVKFEEEQATERTPDWSYSLTLQELADVETSMKRHHETVASLMRDNEVLLFVGSFPKFGSSDFLEPPYKANSELSHSLFLSDEIINTHPRFRMPAVNIRKRDGSKVIINMLIFHNISTPTHSDNSSGSSNSHISANDCVSQIEEEFEVHDIAPSIDIGDHEAAFSLRKLIRFAGPGFAMSIAYVDPGNICSDLHCGAVAGYKLIWLLFLTHALGLYIQTLSARIGIVTGQNLAQHCHRQYTKRIRIPLWLICELAIIGSDIQEAIGTAIALYLLFGIAVWKGILLAASLSYAILGIQRFGARKVEAILIAMIAVMCGCFGIEVLMAKPDFGQIAEGLFVPRIPANAMVQAVGIVGAVIMPHNLFLHSALVGTRRIKRGSTVRHASIREANFYTVLESAIALLFSFTINATILIVFADIYSMGNGVDPTGLRGALARTAEAHLPGLLEAAGLLEKAFGKAGPLLWAIGLLASGQSSTATGTMAGQFLMEGMMKLQVSPWLRMFISRSISLVPTMLVGTLATKYLDQFDEWLNVLQSLALPFALIPTLKFAQSKGIMTGDFALGPYWRAFGWATAAAIIALNVYLLLPLVLQMAVQSMVAAALAYTSFGVYLTLVGVLVFADVE</sequence>
<feature type="transmembrane region" description="Helical" evidence="8">
    <location>
        <begin position="832"/>
        <end position="856"/>
    </location>
</feature>
<feature type="transmembrane region" description="Helical" evidence="8">
    <location>
        <begin position="689"/>
        <end position="712"/>
    </location>
</feature>
<dbReference type="NCBIfam" id="NF037982">
    <property type="entry name" value="Nramp_1"/>
    <property type="match status" value="1"/>
</dbReference>
<comment type="subcellular location">
    <subcellularLocation>
        <location evidence="1">Membrane</location>
        <topology evidence="1">Multi-pass membrane protein</topology>
    </subcellularLocation>
</comment>
<dbReference type="SUPFAM" id="SSF54928">
    <property type="entry name" value="RNA-binding domain, RBD"/>
    <property type="match status" value="2"/>
</dbReference>
<feature type="region of interest" description="Disordered" evidence="7">
    <location>
        <begin position="24"/>
        <end position="194"/>
    </location>
</feature>
<gene>
    <name evidence="10" type="ORF">GGI25_005319</name>
</gene>
<dbReference type="GO" id="GO:0005384">
    <property type="term" value="F:manganese ion transmembrane transporter activity"/>
    <property type="evidence" value="ECO:0007669"/>
    <property type="project" value="TreeGrafter"/>
</dbReference>
<organism evidence="10 11">
    <name type="scientific">Coemansia spiralis</name>
    <dbReference type="NCBI Taxonomy" id="417178"/>
    <lineage>
        <taxon>Eukaryota</taxon>
        <taxon>Fungi</taxon>
        <taxon>Fungi incertae sedis</taxon>
        <taxon>Zoopagomycota</taxon>
        <taxon>Kickxellomycotina</taxon>
        <taxon>Kickxellomycetes</taxon>
        <taxon>Kickxellales</taxon>
        <taxon>Kickxellaceae</taxon>
        <taxon>Coemansia</taxon>
    </lineage>
</organism>
<feature type="compositionally biased region" description="Basic and acidic residues" evidence="7">
    <location>
        <begin position="97"/>
        <end position="120"/>
    </location>
</feature>
<protein>
    <recommendedName>
        <fullName evidence="9">RRM domain-containing protein</fullName>
    </recommendedName>
</protein>
<feature type="compositionally biased region" description="Low complexity" evidence="7">
    <location>
        <begin position="154"/>
        <end position="172"/>
    </location>
</feature>
<feature type="domain" description="RRM" evidence="9">
    <location>
        <begin position="310"/>
        <end position="392"/>
    </location>
</feature>
<feature type="compositionally biased region" description="Basic residues" evidence="7">
    <location>
        <begin position="137"/>
        <end position="148"/>
    </location>
</feature>
<dbReference type="SMART" id="SM00360">
    <property type="entry name" value="RRM"/>
    <property type="match status" value="2"/>
</dbReference>
<reference evidence="10" key="1">
    <citation type="submission" date="2022-07" db="EMBL/GenBank/DDBJ databases">
        <title>Phylogenomic reconstructions and comparative analyses of Kickxellomycotina fungi.</title>
        <authorList>
            <person name="Reynolds N.K."/>
            <person name="Stajich J.E."/>
            <person name="Barry K."/>
            <person name="Grigoriev I.V."/>
            <person name="Crous P."/>
            <person name="Smith M.E."/>
        </authorList>
    </citation>
    <scope>NUCLEOTIDE SEQUENCE</scope>
    <source>
        <strain evidence="10">NRRL 3115</strain>
    </source>
</reference>
<dbReference type="PRINTS" id="PR00447">
    <property type="entry name" value="NATRESASSCMP"/>
</dbReference>
<dbReference type="GO" id="GO:0015086">
    <property type="term" value="F:cadmium ion transmembrane transporter activity"/>
    <property type="evidence" value="ECO:0007669"/>
    <property type="project" value="TreeGrafter"/>
</dbReference>
<dbReference type="PANTHER" id="PTHR11706:SF33">
    <property type="entry name" value="NATURAL RESISTANCE-ASSOCIATED MACROPHAGE PROTEIN 2"/>
    <property type="match status" value="1"/>
</dbReference>
<dbReference type="AlphaFoldDB" id="A0A9W8G2I2"/>
<feature type="transmembrane region" description="Helical" evidence="8">
    <location>
        <begin position="988"/>
        <end position="1009"/>
    </location>
</feature>
<feature type="transmembrane region" description="Helical" evidence="8">
    <location>
        <begin position="732"/>
        <end position="751"/>
    </location>
</feature>
<feature type="transmembrane region" description="Helical" evidence="8">
    <location>
        <begin position="948"/>
        <end position="968"/>
    </location>
</feature>
<evidence type="ECO:0000313" key="11">
    <source>
        <dbReference type="Proteomes" id="UP001151518"/>
    </source>
</evidence>
<dbReference type="PROSITE" id="PS50102">
    <property type="entry name" value="RRM"/>
    <property type="match status" value="2"/>
</dbReference>
<comment type="caution">
    <text evidence="10">The sequence shown here is derived from an EMBL/GenBank/DDBJ whole genome shotgun (WGS) entry which is preliminary data.</text>
</comment>
<evidence type="ECO:0000256" key="1">
    <source>
        <dbReference type="ARBA" id="ARBA00004141"/>
    </source>
</evidence>
<evidence type="ECO:0000256" key="3">
    <source>
        <dbReference type="ARBA" id="ARBA00022692"/>
    </source>
</evidence>
<evidence type="ECO:0000256" key="4">
    <source>
        <dbReference type="ARBA" id="ARBA00022989"/>
    </source>
</evidence>
<dbReference type="InterPro" id="IPR000504">
    <property type="entry name" value="RRM_dom"/>
</dbReference>
<dbReference type="InterPro" id="IPR035979">
    <property type="entry name" value="RBD_domain_sf"/>
</dbReference>
<feature type="compositionally biased region" description="Basic and acidic residues" evidence="7">
    <location>
        <begin position="62"/>
        <end position="73"/>
    </location>
</feature>
<dbReference type="GO" id="GO:0003723">
    <property type="term" value="F:RNA binding"/>
    <property type="evidence" value="ECO:0007669"/>
    <property type="project" value="UniProtKB-UniRule"/>
</dbReference>
<dbReference type="EMBL" id="JANBTW010000092">
    <property type="protein sequence ID" value="KAJ2671930.1"/>
    <property type="molecule type" value="Genomic_DNA"/>
</dbReference>
<feature type="compositionally biased region" description="Polar residues" evidence="7">
    <location>
        <begin position="24"/>
        <end position="48"/>
    </location>
</feature>
<evidence type="ECO:0000256" key="6">
    <source>
        <dbReference type="PROSITE-ProRule" id="PRU00176"/>
    </source>
</evidence>
<keyword evidence="5 8" id="KW-0472">Membrane</keyword>
<dbReference type="GO" id="GO:0034755">
    <property type="term" value="P:iron ion transmembrane transport"/>
    <property type="evidence" value="ECO:0007669"/>
    <property type="project" value="TreeGrafter"/>
</dbReference>
<evidence type="ECO:0000256" key="2">
    <source>
        <dbReference type="ARBA" id="ARBA00022448"/>
    </source>
</evidence>
<dbReference type="Gene3D" id="3.30.70.330">
    <property type="match status" value="2"/>
</dbReference>
<keyword evidence="4 8" id="KW-1133">Transmembrane helix</keyword>
<feature type="transmembrane region" description="Helical" evidence="8">
    <location>
        <begin position="1081"/>
        <end position="1105"/>
    </location>
</feature>
<dbReference type="Proteomes" id="UP001151518">
    <property type="component" value="Unassembled WGS sequence"/>
</dbReference>
<keyword evidence="6" id="KW-0694">RNA-binding</keyword>
<dbReference type="Gene3D" id="3.30.590.50">
    <property type="match status" value="1"/>
</dbReference>
<proteinExistence type="predicted"/>
<dbReference type="PANTHER" id="PTHR11706">
    <property type="entry name" value="SOLUTE CARRIER PROTEIN FAMILY 11 MEMBER"/>
    <property type="match status" value="1"/>
</dbReference>
<evidence type="ECO:0000259" key="9">
    <source>
        <dbReference type="PROSITE" id="PS50102"/>
    </source>
</evidence>
<dbReference type="NCBIfam" id="TIGR01197">
    <property type="entry name" value="nramp"/>
    <property type="match status" value="1"/>
</dbReference>
<name>A0A9W8G2I2_9FUNG</name>
<dbReference type="Pfam" id="PF01566">
    <property type="entry name" value="Nramp"/>
    <property type="match status" value="1"/>
</dbReference>
<evidence type="ECO:0000256" key="8">
    <source>
        <dbReference type="SAM" id="Phobius"/>
    </source>
</evidence>
<feature type="transmembrane region" description="Helical" evidence="8">
    <location>
        <begin position="877"/>
        <end position="902"/>
    </location>
</feature>
<evidence type="ECO:0000256" key="7">
    <source>
        <dbReference type="SAM" id="MobiDB-lite"/>
    </source>
</evidence>
<keyword evidence="3 8" id="KW-0812">Transmembrane</keyword>
<dbReference type="CDD" id="cd00590">
    <property type="entry name" value="RRM_SF"/>
    <property type="match status" value="1"/>
</dbReference>
<feature type="transmembrane region" description="Helical" evidence="8">
    <location>
        <begin position="757"/>
        <end position="780"/>
    </location>
</feature>
<dbReference type="Pfam" id="PF00076">
    <property type="entry name" value="RRM_1"/>
    <property type="match status" value="2"/>
</dbReference>
<feature type="transmembrane region" description="Helical" evidence="8">
    <location>
        <begin position="792"/>
        <end position="812"/>
    </location>
</feature>